<gene>
    <name evidence="1" type="ORF">L1049_022936</name>
</gene>
<proteinExistence type="predicted"/>
<evidence type="ECO:0000313" key="1">
    <source>
        <dbReference type="EMBL" id="KAK9275669.1"/>
    </source>
</evidence>
<reference evidence="1 2" key="1">
    <citation type="journal article" date="2024" name="Plant J.">
        <title>Genome sequences and population genomics reveal climatic adaptation and genomic divergence between two closely related sweetgum species.</title>
        <authorList>
            <person name="Xu W.Q."/>
            <person name="Ren C.Q."/>
            <person name="Zhang X.Y."/>
            <person name="Comes H.P."/>
            <person name="Liu X.H."/>
            <person name="Li Y.G."/>
            <person name="Kettle C.J."/>
            <person name="Jalonen R."/>
            <person name="Gaisberger H."/>
            <person name="Ma Y.Z."/>
            <person name="Qiu Y.X."/>
        </authorList>
    </citation>
    <scope>NUCLEOTIDE SEQUENCE [LARGE SCALE GENOMIC DNA]</scope>
    <source>
        <strain evidence="1">Hangzhou</strain>
    </source>
</reference>
<organism evidence="1 2">
    <name type="scientific">Liquidambar formosana</name>
    <name type="common">Formosan gum</name>
    <dbReference type="NCBI Taxonomy" id="63359"/>
    <lineage>
        <taxon>Eukaryota</taxon>
        <taxon>Viridiplantae</taxon>
        <taxon>Streptophyta</taxon>
        <taxon>Embryophyta</taxon>
        <taxon>Tracheophyta</taxon>
        <taxon>Spermatophyta</taxon>
        <taxon>Magnoliopsida</taxon>
        <taxon>eudicotyledons</taxon>
        <taxon>Gunneridae</taxon>
        <taxon>Pentapetalae</taxon>
        <taxon>Saxifragales</taxon>
        <taxon>Altingiaceae</taxon>
        <taxon>Liquidambar</taxon>
    </lineage>
</organism>
<dbReference type="Proteomes" id="UP001415857">
    <property type="component" value="Unassembled WGS sequence"/>
</dbReference>
<accession>A0AAP0RDS6</accession>
<evidence type="ECO:0000313" key="2">
    <source>
        <dbReference type="Proteomes" id="UP001415857"/>
    </source>
</evidence>
<keyword evidence="2" id="KW-1185">Reference proteome</keyword>
<dbReference type="AlphaFoldDB" id="A0AAP0RDS6"/>
<protein>
    <submittedName>
        <fullName evidence="1">Uncharacterized protein</fullName>
    </submittedName>
</protein>
<comment type="caution">
    <text evidence="1">The sequence shown here is derived from an EMBL/GenBank/DDBJ whole genome shotgun (WGS) entry which is preliminary data.</text>
</comment>
<dbReference type="EMBL" id="JBBPBK010000011">
    <property type="protein sequence ID" value="KAK9275669.1"/>
    <property type="molecule type" value="Genomic_DNA"/>
</dbReference>
<name>A0AAP0RDS6_LIQFO</name>
<sequence>MGTGLCALLHIGIVFHSKERWVVSPVFRFHGDPSTSNVLRIKVVGVPIPHAHAKMALLALSNKESSSVLPCD</sequence>